<accession>A0A6A5YQ21</accession>
<evidence type="ECO:0000256" key="1">
    <source>
        <dbReference type="SAM" id="MobiDB-lite"/>
    </source>
</evidence>
<feature type="compositionally biased region" description="Acidic residues" evidence="1">
    <location>
        <begin position="44"/>
        <end position="53"/>
    </location>
</feature>
<dbReference type="Proteomes" id="UP000799770">
    <property type="component" value="Unassembled WGS sequence"/>
</dbReference>
<reference evidence="2" key="1">
    <citation type="journal article" date="2020" name="Stud. Mycol.">
        <title>101 Dothideomycetes genomes: a test case for predicting lifestyles and emergence of pathogens.</title>
        <authorList>
            <person name="Haridas S."/>
            <person name="Albert R."/>
            <person name="Binder M."/>
            <person name="Bloem J."/>
            <person name="Labutti K."/>
            <person name="Salamov A."/>
            <person name="Andreopoulos B."/>
            <person name="Baker S."/>
            <person name="Barry K."/>
            <person name="Bills G."/>
            <person name="Bluhm B."/>
            <person name="Cannon C."/>
            <person name="Castanera R."/>
            <person name="Culley D."/>
            <person name="Daum C."/>
            <person name="Ezra D."/>
            <person name="Gonzalez J."/>
            <person name="Henrissat B."/>
            <person name="Kuo A."/>
            <person name="Liang C."/>
            <person name="Lipzen A."/>
            <person name="Lutzoni F."/>
            <person name="Magnuson J."/>
            <person name="Mondo S."/>
            <person name="Nolan M."/>
            <person name="Ohm R."/>
            <person name="Pangilinan J."/>
            <person name="Park H.-J."/>
            <person name="Ramirez L."/>
            <person name="Alfaro M."/>
            <person name="Sun H."/>
            <person name="Tritt A."/>
            <person name="Yoshinaga Y."/>
            <person name="Zwiers L.-H."/>
            <person name="Turgeon B."/>
            <person name="Goodwin S."/>
            <person name="Spatafora J."/>
            <person name="Crous P."/>
            <person name="Grigoriev I."/>
        </authorList>
    </citation>
    <scope>NUCLEOTIDE SEQUENCE</scope>
    <source>
        <strain evidence="2">CBS 627.86</strain>
    </source>
</reference>
<evidence type="ECO:0000313" key="3">
    <source>
        <dbReference type="Proteomes" id="UP000799770"/>
    </source>
</evidence>
<protein>
    <submittedName>
        <fullName evidence="2">Uncharacterized protein</fullName>
    </submittedName>
</protein>
<gene>
    <name evidence="2" type="ORF">BDV96DRAFT_652418</name>
</gene>
<feature type="region of interest" description="Disordered" evidence="1">
    <location>
        <begin position="388"/>
        <end position="440"/>
    </location>
</feature>
<evidence type="ECO:0000313" key="2">
    <source>
        <dbReference type="EMBL" id="KAF2108804.1"/>
    </source>
</evidence>
<dbReference type="OrthoDB" id="3914584at2759"/>
<feature type="compositionally biased region" description="Polar residues" evidence="1">
    <location>
        <begin position="407"/>
        <end position="416"/>
    </location>
</feature>
<feature type="compositionally biased region" description="Basic and acidic residues" evidence="1">
    <location>
        <begin position="421"/>
        <end position="431"/>
    </location>
</feature>
<feature type="region of interest" description="Disordered" evidence="1">
    <location>
        <begin position="27"/>
        <end position="60"/>
    </location>
</feature>
<keyword evidence="3" id="KW-1185">Reference proteome</keyword>
<name>A0A6A5YQ21_9PLEO</name>
<organism evidence="2 3">
    <name type="scientific">Lophiotrema nucula</name>
    <dbReference type="NCBI Taxonomy" id="690887"/>
    <lineage>
        <taxon>Eukaryota</taxon>
        <taxon>Fungi</taxon>
        <taxon>Dikarya</taxon>
        <taxon>Ascomycota</taxon>
        <taxon>Pezizomycotina</taxon>
        <taxon>Dothideomycetes</taxon>
        <taxon>Pleosporomycetidae</taxon>
        <taxon>Pleosporales</taxon>
        <taxon>Lophiotremataceae</taxon>
        <taxon>Lophiotrema</taxon>
    </lineage>
</organism>
<dbReference type="AlphaFoldDB" id="A0A6A5YQ21"/>
<sequence length="440" mass="51231">MDNVRPRLSQDDTRELKRLTAEALRLNADAQTHVLRPPSRDSESSDDLDENPFGDEGRLSNLDISDASSDYLSPADLVPPEDDPQELRRQLQETKIQLALEQSRQPALYDDTYFTDRFKELRYHIRNWAMTHFSHSGGYFTPRAQRRFRGLSPDWATYLNSSYWRPWLIQARVWDKLQRHVFDTNSKARPEYVFVATEEGHFRLDQELAQAVQFGSADSRRAYRQWRTSTFTILFPGKGKDIDPPHFMKGELYNRIKRLRTMIWKSIRVYADRRENEKRRKNPASELWDILESAIVLDLDIKKHTADISLSFAKHKPGIEFDGSRMDEAVARDAEKYVDLMLSPPLYKEEDLPDGTVERRQLMKAEVSTSSVSKARQNMLGRAIERVYTPESHQSEGAPRAHAPMHSQKSYESSAKLQKRKSSDDSRRYDSRTSTLQTSR</sequence>
<dbReference type="EMBL" id="ML977345">
    <property type="protein sequence ID" value="KAF2108804.1"/>
    <property type="molecule type" value="Genomic_DNA"/>
</dbReference>
<proteinExistence type="predicted"/>